<keyword evidence="2" id="KW-1185">Reference proteome</keyword>
<evidence type="ECO:0000313" key="2">
    <source>
        <dbReference type="Proteomes" id="UP001056778"/>
    </source>
</evidence>
<name>A0ACB9T628_HOLOL</name>
<proteinExistence type="predicted"/>
<reference evidence="1" key="1">
    <citation type="submission" date="2022-04" db="EMBL/GenBank/DDBJ databases">
        <title>Chromosome-scale genome assembly of Holotrichia oblita Faldermann.</title>
        <authorList>
            <person name="Rongchong L."/>
        </authorList>
    </citation>
    <scope>NUCLEOTIDE SEQUENCE</scope>
    <source>
        <strain evidence="1">81SQS9</strain>
    </source>
</reference>
<protein>
    <submittedName>
        <fullName evidence="1">Tata box-binding protein-associated factor rna polymerase i subunit b</fullName>
    </submittedName>
</protein>
<evidence type="ECO:0000313" key="1">
    <source>
        <dbReference type="EMBL" id="KAI4462275.1"/>
    </source>
</evidence>
<gene>
    <name evidence="1" type="ORF">MML48_5g00005927</name>
</gene>
<sequence length="789" mass="92610">MAGNVACDLCGGTDFYCDSGFYYCTECQRQTQDIQERVLEGPEEVANLKKSKKVTKKSSEEKKEDLDRLTSWECYNYIVFGLVNELTELGASDNYKGTVEVLWFQYLKLLGVVRSDGKPPLLPALNAKEDAEIIYGRKIPKKRRIRKRSRDSHSSTTDMSSLDEASLKRERTRRRRALARAKHDEAVTSTQRSDASVLSQSLGTLRSSHENEAIDENKILRYHTSAVKELRKTMTKTHFRHHCRDVNSTLTCHKPSYKKMSDLYLKGPYVITRMKIISILYLGLVINKENIQLSDMLRYIREGHLSFHYCNHFFPEEVVEKDLNICTFNHGQIPLGSLGVRTCALQIATELNVKKYIPVPNLVELSKRYCNELNLPDEIHRYILNLLSRTQPKMSVYDNPKFIPNYEARVMSFIIIVLKLLFCLDEATEFELSNLASAIEEYFPNKECKPFNFIKWLKHIEYRKLILAETHFPTQHLNDDYKDPGKFIGFMNWVNERVVDDEKLPLDMELIKDQLDLIKNTVKFTPDKFNYNCSLTPYRDYVKQLLNSESKGDNYFIDILSADFSSTSLEYLNQIESYKQALLPQAKLEVKHGGKNDNFKIMLLYNHESERFRKMRLEKREVKVTFARNDKNKKITNYDGPPIKKFKQDTEKFFENFEQLNQTRYKRNKTKLSKQKIELELPQNLVNNLNIDNVIYNPSERYWCNFQSIGEFTIDELKEFFDDLPRNFRTIFKECARIIEQTEKDLWMEYCLTEAYLSLVFNPKNGRCGPEQVIDVELKKLIQKAKKMW</sequence>
<dbReference type="Proteomes" id="UP001056778">
    <property type="component" value="Chromosome 5"/>
</dbReference>
<organism evidence="1 2">
    <name type="scientific">Holotrichia oblita</name>
    <name type="common">Chafer beetle</name>
    <dbReference type="NCBI Taxonomy" id="644536"/>
    <lineage>
        <taxon>Eukaryota</taxon>
        <taxon>Metazoa</taxon>
        <taxon>Ecdysozoa</taxon>
        <taxon>Arthropoda</taxon>
        <taxon>Hexapoda</taxon>
        <taxon>Insecta</taxon>
        <taxon>Pterygota</taxon>
        <taxon>Neoptera</taxon>
        <taxon>Endopterygota</taxon>
        <taxon>Coleoptera</taxon>
        <taxon>Polyphaga</taxon>
        <taxon>Scarabaeiformia</taxon>
        <taxon>Scarabaeidae</taxon>
        <taxon>Melolonthinae</taxon>
        <taxon>Holotrichia</taxon>
    </lineage>
</organism>
<accession>A0ACB9T628</accession>
<dbReference type="EMBL" id="CM043019">
    <property type="protein sequence ID" value="KAI4462275.1"/>
    <property type="molecule type" value="Genomic_DNA"/>
</dbReference>
<comment type="caution">
    <text evidence="1">The sequence shown here is derived from an EMBL/GenBank/DDBJ whole genome shotgun (WGS) entry which is preliminary data.</text>
</comment>